<dbReference type="InterPro" id="IPR010754">
    <property type="entry name" value="OPA3-like"/>
</dbReference>
<evidence type="ECO:0000256" key="1">
    <source>
        <dbReference type="ARBA" id="ARBA00007584"/>
    </source>
</evidence>
<gene>
    <name evidence="4" type="ORF">PhCBS80983_g00197</name>
</gene>
<dbReference type="PANTHER" id="PTHR12499:SF0">
    <property type="entry name" value="OPTIC ATROPHY 3 PROTEIN"/>
    <property type="match status" value="1"/>
</dbReference>
<keyword evidence="5" id="KW-1185">Reference proteome</keyword>
<accession>A0A507EI15</accession>
<proteinExistence type="inferred from homology"/>
<keyword evidence="2 3" id="KW-0175">Coiled coil</keyword>
<dbReference type="Gene3D" id="1.20.5.170">
    <property type="match status" value="1"/>
</dbReference>
<dbReference type="GO" id="GO:0019216">
    <property type="term" value="P:regulation of lipid metabolic process"/>
    <property type="evidence" value="ECO:0007669"/>
    <property type="project" value="TreeGrafter"/>
</dbReference>
<dbReference type="Proteomes" id="UP000318582">
    <property type="component" value="Unassembled WGS sequence"/>
</dbReference>
<comment type="similarity">
    <text evidence="1">Belongs to the OPA3 family.</text>
</comment>
<comment type="caution">
    <text evidence="4">The sequence shown here is derived from an EMBL/GenBank/DDBJ whole genome shotgun (WGS) entry which is preliminary data.</text>
</comment>
<feature type="coiled-coil region" evidence="3">
    <location>
        <begin position="99"/>
        <end position="154"/>
    </location>
</feature>
<sequence length="190" mass="21224">MATIKLGSLLVRTLAKPLANSIKQQARNHPAFKDFCMGVAQKTHAWEHNLKTRFLGYPQENVRPLNDARAVETGANFISESVIFSVAVATIMGEAYRSSRKTSQRRQDVDADIDQLQAELSATENMMAEMKASINQLQSQVEALNSENRRLGREMELVASALKIKLVKEAFIRICTDGDCSSDRPELNQK</sequence>
<evidence type="ECO:0000256" key="3">
    <source>
        <dbReference type="SAM" id="Coils"/>
    </source>
</evidence>
<evidence type="ECO:0000256" key="2">
    <source>
        <dbReference type="ARBA" id="ARBA00023054"/>
    </source>
</evidence>
<evidence type="ECO:0008006" key="6">
    <source>
        <dbReference type="Google" id="ProtNLM"/>
    </source>
</evidence>
<dbReference type="EMBL" id="QEAQ01000001">
    <property type="protein sequence ID" value="TPX62946.1"/>
    <property type="molecule type" value="Genomic_DNA"/>
</dbReference>
<name>A0A507EI15_9FUNG</name>
<evidence type="ECO:0000313" key="4">
    <source>
        <dbReference type="EMBL" id="TPX62946.1"/>
    </source>
</evidence>
<dbReference type="Pfam" id="PF07047">
    <property type="entry name" value="OPA3"/>
    <property type="match status" value="1"/>
</dbReference>
<evidence type="ECO:0000313" key="5">
    <source>
        <dbReference type="Proteomes" id="UP000318582"/>
    </source>
</evidence>
<organism evidence="4 5">
    <name type="scientific">Powellomyces hirtus</name>
    <dbReference type="NCBI Taxonomy" id="109895"/>
    <lineage>
        <taxon>Eukaryota</taxon>
        <taxon>Fungi</taxon>
        <taxon>Fungi incertae sedis</taxon>
        <taxon>Chytridiomycota</taxon>
        <taxon>Chytridiomycota incertae sedis</taxon>
        <taxon>Chytridiomycetes</taxon>
        <taxon>Spizellomycetales</taxon>
        <taxon>Powellomycetaceae</taxon>
        <taxon>Powellomyces</taxon>
    </lineage>
</organism>
<reference evidence="4 5" key="1">
    <citation type="journal article" date="2019" name="Sci. Rep.">
        <title>Comparative genomics of chytrid fungi reveal insights into the obligate biotrophic and pathogenic lifestyle of Synchytrium endobioticum.</title>
        <authorList>
            <person name="van de Vossenberg B.T.L.H."/>
            <person name="Warris S."/>
            <person name="Nguyen H.D.T."/>
            <person name="van Gent-Pelzer M.P.E."/>
            <person name="Joly D.L."/>
            <person name="van de Geest H.C."/>
            <person name="Bonants P.J.M."/>
            <person name="Smith D.S."/>
            <person name="Levesque C.A."/>
            <person name="van der Lee T.A.J."/>
        </authorList>
    </citation>
    <scope>NUCLEOTIDE SEQUENCE [LARGE SCALE GENOMIC DNA]</scope>
    <source>
        <strain evidence="4 5">CBS 809.83</strain>
    </source>
</reference>
<protein>
    <recommendedName>
        <fullName evidence="6">OPA3-like protein</fullName>
    </recommendedName>
</protein>
<dbReference type="GO" id="GO:0005739">
    <property type="term" value="C:mitochondrion"/>
    <property type="evidence" value="ECO:0007669"/>
    <property type="project" value="TreeGrafter"/>
</dbReference>
<dbReference type="AlphaFoldDB" id="A0A507EI15"/>
<dbReference type="PANTHER" id="PTHR12499">
    <property type="entry name" value="OPTIC ATROPHY 3 PROTEIN OPA3"/>
    <property type="match status" value="1"/>
</dbReference>